<evidence type="ECO:0000313" key="3">
    <source>
        <dbReference type="Proteomes" id="UP001353952"/>
    </source>
</evidence>
<proteinExistence type="predicted"/>
<feature type="domain" description="Carboxymuconolactone decarboxylase-like" evidence="1">
    <location>
        <begin position="20"/>
        <end position="102"/>
    </location>
</feature>
<gene>
    <name evidence="2" type="ORF">RFN57_00155</name>
</gene>
<dbReference type="RefSeq" id="WP_191848715.1">
    <property type="nucleotide sequence ID" value="NZ_BMUO01000017.1"/>
</dbReference>
<dbReference type="SUPFAM" id="SSF69118">
    <property type="entry name" value="AhpD-like"/>
    <property type="match status" value="1"/>
</dbReference>
<dbReference type="PANTHER" id="PTHR33930:SF2">
    <property type="entry name" value="BLR3452 PROTEIN"/>
    <property type="match status" value="1"/>
</dbReference>
<dbReference type="Pfam" id="PF02627">
    <property type="entry name" value="CMD"/>
    <property type="match status" value="1"/>
</dbReference>
<reference evidence="2 3" key="1">
    <citation type="submission" date="2024-01" db="EMBL/GenBank/DDBJ databases">
        <title>Genome analysis.</title>
        <authorList>
            <person name="Zhang K."/>
        </authorList>
    </citation>
    <scope>NUCLEOTIDE SEQUENCE [LARGE SCALE GENOMIC DNA]</scope>
    <source>
        <strain evidence="2 3">CGMCC 4.1753</strain>
    </source>
</reference>
<protein>
    <submittedName>
        <fullName evidence="2">Carboxymuconolactone decarboxylase family protein</fullName>
    </submittedName>
</protein>
<accession>A0ABU6LML4</accession>
<name>A0ABU6LML4_9ACTN</name>
<dbReference type="InterPro" id="IPR004675">
    <property type="entry name" value="AhpD_core"/>
</dbReference>
<dbReference type="Gene3D" id="1.20.1290.10">
    <property type="entry name" value="AhpD-like"/>
    <property type="match status" value="1"/>
</dbReference>
<evidence type="ECO:0000259" key="1">
    <source>
        <dbReference type="Pfam" id="PF02627"/>
    </source>
</evidence>
<dbReference type="NCBIfam" id="TIGR00778">
    <property type="entry name" value="ahpD_dom"/>
    <property type="match status" value="1"/>
</dbReference>
<dbReference type="Proteomes" id="UP001353952">
    <property type="component" value="Unassembled WGS sequence"/>
</dbReference>
<dbReference type="InterPro" id="IPR003779">
    <property type="entry name" value="CMD-like"/>
</dbReference>
<sequence>MSYHEHDDHPYAKNLRAGAPGAFKALMAFDHEALSAAAKVIPRKYTELMAVAVALTTQCAYCIEAHTKAAHAEGVTQEELAETTMIATALRAGGSFAHGFMAMKFFEQADQTAPAQ</sequence>
<organism evidence="2 3">
    <name type="scientific">Streptomyces violaceochromogenes</name>
    <dbReference type="NCBI Taxonomy" id="67377"/>
    <lineage>
        <taxon>Bacteria</taxon>
        <taxon>Bacillati</taxon>
        <taxon>Actinomycetota</taxon>
        <taxon>Actinomycetes</taxon>
        <taxon>Kitasatosporales</taxon>
        <taxon>Streptomycetaceae</taxon>
        <taxon>Streptomyces</taxon>
    </lineage>
</organism>
<comment type="caution">
    <text evidence="2">The sequence shown here is derived from an EMBL/GenBank/DDBJ whole genome shotgun (WGS) entry which is preliminary data.</text>
</comment>
<dbReference type="EMBL" id="JAYXNZ010000001">
    <property type="protein sequence ID" value="MEC7050747.1"/>
    <property type="molecule type" value="Genomic_DNA"/>
</dbReference>
<dbReference type="PANTHER" id="PTHR33930">
    <property type="entry name" value="ALKYL HYDROPEROXIDE REDUCTASE AHPD"/>
    <property type="match status" value="1"/>
</dbReference>
<keyword evidence="3" id="KW-1185">Reference proteome</keyword>
<dbReference type="InterPro" id="IPR029032">
    <property type="entry name" value="AhpD-like"/>
</dbReference>
<evidence type="ECO:0000313" key="2">
    <source>
        <dbReference type="EMBL" id="MEC7050747.1"/>
    </source>
</evidence>